<sequence>MAQDTSRSPMERLKSYYDHEELVCTECGYEDESGGWKSETNGREVHYHHECPSCGAVREHSLKLATE</sequence>
<proteinExistence type="predicted"/>
<accession>A0A6A8G8R1</accession>
<evidence type="ECO:0000313" key="1">
    <source>
        <dbReference type="EMBL" id="MRW96506.1"/>
    </source>
</evidence>
<dbReference type="AlphaFoldDB" id="A0A6A8G8R1"/>
<dbReference type="SUPFAM" id="SSF57802">
    <property type="entry name" value="Rubredoxin-like"/>
    <property type="match status" value="1"/>
</dbReference>
<name>A0A6A8G8R1_9EURY</name>
<dbReference type="InterPro" id="IPR049696">
    <property type="entry name" value="HVO_0649-like"/>
</dbReference>
<evidence type="ECO:0000313" key="2">
    <source>
        <dbReference type="Proteomes" id="UP000443423"/>
    </source>
</evidence>
<reference evidence="1 2" key="1">
    <citation type="submission" date="2019-11" db="EMBL/GenBank/DDBJ databases">
        <title>Whole genome sequence of Haloferax sp. MBLA0078.</title>
        <authorList>
            <person name="Seo M.-J."/>
            <person name="Cho E.-S."/>
        </authorList>
    </citation>
    <scope>NUCLEOTIDE SEQUENCE [LARGE SCALE GENOMIC DNA]</scope>
    <source>
        <strain evidence="1 2">MBLA0078</strain>
    </source>
</reference>
<dbReference type="RefSeq" id="WP_151110961.1">
    <property type="nucleotide sequence ID" value="NZ_WKJQ01000001.1"/>
</dbReference>
<keyword evidence="2" id="KW-1185">Reference proteome</keyword>
<dbReference type="NCBIfam" id="NF041911">
    <property type="entry name" value="HVO_0649"/>
    <property type="match status" value="1"/>
</dbReference>
<dbReference type="Proteomes" id="UP000443423">
    <property type="component" value="Unassembled WGS sequence"/>
</dbReference>
<evidence type="ECO:0008006" key="3">
    <source>
        <dbReference type="Google" id="ProtNLM"/>
    </source>
</evidence>
<dbReference type="EMBL" id="WKJQ01000001">
    <property type="protein sequence ID" value="MRW96506.1"/>
    <property type="molecule type" value="Genomic_DNA"/>
</dbReference>
<organism evidence="1 2">
    <name type="scientific">Haloferax marinum</name>
    <dbReference type="NCBI Taxonomy" id="2666143"/>
    <lineage>
        <taxon>Archaea</taxon>
        <taxon>Methanobacteriati</taxon>
        <taxon>Methanobacteriota</taxon>
        <taxon>Stenosarchaea group</taxon>
        <taxon>Halobacteria</taxon>
        <taxon>Halobacteriales</taxon>
        <taxon>Haloferacaceae</taxon>
        <taxon>Haloferax</taxon>
    </lineage>
</organism>
<gene>
    <name evidence="1" type="ORF">GJR99_07975</name>
</gene>
<protein>
    <recommendedName>
        <fullName evidence="3">Small CPxCG-related zinc finger protein</fullName>
    </recommendedName>
</protein>
<dbReference type="OrthoDB" id="165303at2157"/>
<comment type="caution">
    <text evidence="1">The sequence shown here is derived from an EMBL/GenBank/DDBJ whole genome shotgun (WGS) entry which is preliminary data.</text>
</comment>